<evidence type="ECO:0000256" key="3">
    <source>
        <dbReference type="ARBA" id="ARBA00022679"/>
    </source>
</evidence>
<dbReference type="SMART" id="SM00822">
    <property type="entry name" value="PKS_KR"/>
    <property type="match status" value="1"/>
</dbReference>
<feature type="region of interest" description="N-terminal hotdog fold" evidence="6">
    <location>
        <begin position="913"/>
        <end position="1045"/>
    </location>
</feature>
<dbReference type="Pfam" id="PF16197">
    <property type="entry name" value="KAsynt_C_assoc"/>
    <property type="match status" value="1"/>
</dbReference>
<dbReference type="InterPro" id="IPR016035">
    <property type="entry name" value="Acyl_Trfase/lysoPLipase"/>
</dbReference>
<dbReference type="InterPro" id="IPR014030">
    <property type="entry name" value="Ketoacyl_synth_N"/>
</dbReference>
<evidence type="ECO:0000259" key="7">
    <source>
        <dbReference type="PROSITE" id="PS52004"/>
    </source>
</evidence>
<accession>A0ABR3WSN7</accession>
<dbReference type="Gene3D" id="3.10.129.110">
    <property type="entry name" value="Polyketide synthase dehydratase"/>
    <property type="match status" value="1"/>
</dbReference>
<protein>
    <submittedName>
        <fullName evidence="9">Type I Iterative PKS</fullName>
    </submittedName>
</protein>
<dbReference type="Gene3D" id="3.40.47.10">
    <property type="match status" value="2"/>
</dbReference>
<name>A0ABR3WSN7_9PEZI</name>
<dbReference type="PROSITE" id="PS52019">
    <property type="entry name" value="PKS_MFAS_DH"/>
    <property type="match status" value="1"/>
</dbReference>
<reference evidence="9 10" key="1">
    <citation type="journal article" date="2024" name="IMA Fungus">
        <title>IMA Genome - F19 : A genome assembly and annotation guide to empower mycologists, including annotated draft genome sequences of Ceratocystis pirilliformis, Diaporthe australafricana, Fusarium ophioides, Paecilomyces lecythidis, and Sporothrix stenoceras.</title>
        <authorList>
            <person name="Aylward J."/>
            <person name="Wilson A.M."/>
            <person name="Visagie C.M."/>
            <person name="Spraker J."/>
            <person name="Barnes I."/>
            <person name="Buitendag C."/>
            <person name="Ceriani C."/>
            <person name="Del Mar Angel L."/>
            <person name="du Plessis D."/>
            <person name="Fuchs T."/>
            <person name="Gasser K."/>
            <person name="Kramer D."/>
            <person name="Li W."/>
            <person name="Munsamy K."/>
            <person name="Piso A."/>
            <person name="Price J.L."/>
            <person name="Sonnekus B."/>
            <person name="Thomas C."/>
            <person name="van der Nest A."/>
            <person name="van Dijk A."/>
            <person name="van Heerden A."/>
            <person name="van Vuuren N."/>
            <person name="Yilmaz N."/>
            <person name="Duong T.A."/>
            <person name="van der Merwe N.A."/>
            <person name="Wingfield M.J."/>
            <person name="Wingfield B.D."/>
        </authorList>
    </citation>
    <scope>NUCLEOTIDE SEQUENCE [LARGE SCALE GENOMIC DNA]</scope>
    <source>
        <strain evidence="9 10">CMW 18300</strain>
    </source>
</reference>
<dbReference type="Pfam" id="PF14765">
    <property type="entry name" value="PS-DH"/>
    <property type="match status" value="1"/>
</dbReference>
<keyword evidence="3" id="KW-0808">Transferase</keyword>
<organism evidence="9 10">
    <name type="scientific">Diaporthe australafricana</name>
    <dbReference type="NCBI Taxonomy" id="127596"/>
    <lineage>
        <taxon>Eukaryota</taxon>
        <taxon>Fungi</taxon>
        <taxon>Dikarya</taxon>
        <taxon>Ascomycota</taxon>
        <taxon>Pezizomycotina</taxon>
        <taxon>Sordariomycetes</taxon>
        <taxon>Sordariomycetidae</taxon>
        <taxon>Diaporthales</taxon>
        <taxon>Diaporthaceae</taxon>
        <taxon>Diaporthe</taxon>
    </lineage>
</organism>
<evidence type="ECO:0000313" key="10">
    <source>
        <dbReference type="Proteomes" id="UP001583177"/>
    </source>
</evidence>
<dbReference type="SUPFAM" id="SSF52151">
    <property type="entry name" value="FabD/lysophospholipase-like"/>
    <property type="match status" value="1"/>
</dbReference>
<evidence type="ECO:0000259" key="8">
    <source>
        <dbReference type="PROSITE" id="PS52019"/>
    </source>
</evidence>
<dbReference type="SUPFAM" id="SSF55048">
    <property type="entry name" value="Probable ACP-binding domain of malonyl-CoA ACP transacylase"/>
    <property type="match status" value="1"/>
</dbReference>
<dbReference type="Gene3D" id="3.40.50.720">
    <property type="entry name" value="NAD(P)-binding Rossmann-like Domain"/>
    <property type="match status" value="1"/>
</dbReference>
<dbReference type="InterPro" id="IPR050091">
    <property type="entry name" value="PKS_NRPS_Biosynth_Enz"/>
</dbReference>
<keyword evidence="4" id="KW-0560">Oxidoreductase</keyword>
<feature type="domain" description="PKS/mFAS DH" evidence="8">
    <location>
        <begin position="913"/>
        <end position="1215"/>
    </location>
</feature>
<dbReference type="InterPro" id="IPR011032">
    <property type="entry name" value="GroES-like_sf"/>
</dbReference>
<dbReference type="SUPFAM" id="SSF50129">
    <property type="entry name" value="GroES-like"/>
    <property type="match status" value="1"/>
</dbReference>
<dbReference type="InterPro" id="IPR036736">
    <property type="entry name" value="ACP-like_sf"/>
</dbReference>
<dbReference type="PROSITE" id="PS52004">
    <property type="entry name" value="KS3_2"/>
    <property type="match status" value="1"/>
</dbReference>
<dbReference type="CDD" id="cd00833">
    <property type="entry name" value="PKS"/>
    <property type="match status" value="1"/>
</dbReference>
<keyword evidence="2" id="KW-0597">Phosphoprotein</keyword>
<dbReference type="CDD" id="cd05274">
    <property type="entry name" value="KR_FAS_SDR_x"/>
    <property type="match status" value="1"/>
</dbReference>
<evidence type="ECO:0000256" key="4">
    <source>
        <dbReference type="ARBA" id="ARBA00023002"/>
    </source>
</evidence>
<dbReference type="Pfam" id="PF00109">
    <property type="entry name" value="ketoacyl-synt"/>
    <property type="match status" value="2"/>
</dbReference>
<dbReference type="SUPFAM" id="SSF47336">
    <property type="entry name" value="ACP-like"/>
    <property type="match status" value="1"/>
</dbReference>
<dbReference type="InterPro" id="IPR049552">
    <property type="entry name" value="PKS_DH_N"/>
</dbReference>
<evidence type="ECO:0000256" key="1">
    <source>
        <dbReference type="ARBA" id="ARBA00022450"/>
    </source>
</evidence>
<dbReference type="Pfam" id="PF08659">
    <property type="entry name" value="KR"/>
    <property type="match status" value="1"/>
</dbReference>
<keyword evidence="5" id="KW-0511">Multifunctional enzyme</keyword>
<dbReference type="EMBL" id="JAWRVE010000054">
    <property type="protein sequence ID" value="KAL1866694.1"/>
    <property type="molecule type" value="Genomic_DNA"/>
</dbReference>
<feature type="active site" description="Proton acceptor; for dehydratase activity" evidence="6">
    <location>
        <position position="945"/>
    </location>
</feature>
<dbReference type="InterPro" id="IPR020841">
    <property type="entry name" value="PKS_Beta-ketoAc_synthase_dom"/>
</dbReference>
<feature type="region of interest" description="C-terminal hotdog fold" evidence="6">
    <location>
        <begin position="1059"/>
        <end position="1215"/>
    </location>
</feature>
<dbReference type="InterPro" id="IPR042104">
    <property type="entry name" value="PKS_dehydratase_sf"/>
</dbReference>
<dbReference type="InterPro" id="IPR049900">
    <property type="entry name" value="PKS_mFAS_DH"/>
</dbReference>
<dbReference type="Proteomes" id="UP001583177">
    <property type="component" value="Unassembled WGS sequence"/>
</dbReference>
<dbReference type="SUPFAM" id="SSF53901">
    <property type="entry name" value="Thiolase-like"/>
    <property type="match status" value="1"/>
</dbReference>
<feature type="active site" description="Proton donor; for dehydratase activity" evidence="6">
    <location>
        <position position="1125"/>
    </location>
</feature>
<dbReference type="InterPro" id="IPR020807">
    <property type="entry name" value="PKS_DH"/>
</dbReference>
<dbReference type="Pfam" id="PF00698">
    <property type="entry name" value="Acyl_transf_1"/>
    <property type="match status" value="1"/>
</dbReference>
<dbReference type="SMART" id="SM00826">
    <property type="entry name" value="PKS_DH"/>
    <property type="match status" value="1"/>
</dbReference>
<dbReference type="SMART" id="SM00827">
    <property type="entry name" value="PKS_AT"/>
    <property type="match status" value="1"/>
</dbReference>
<dbReference type="InterPro" id="IPR057326">
    <property type="entry name" value="KR_dom"/>
</dbReference>
<dbReference type="InterPro" id="IPR013968">
    <property type="entry name" value="PKS_KR"/>
</dbReference>
<keyword evidence="1" id="KW-0596">Phosphopantetheine</keyword>
<gene>
    <name evidence="9" type="ORF">Daus18300_006638</name>
</gene>
<dbReference type="PANTHER" id="PTHR43775:SF29">
    <property type="entry name" value="ASPERFURANONE POLYKETIDE SYNTHASE AFOG-RELATED"/>
    <property type="match status" value="1"/>
</dbReference>
<dbReference type="InterPro" id="IPR032821">
    <property type="entry name" value="PKS_assoc"/>
</dbReference>
<dbReference type="InterPro" id="IPR001227">
    <property type="entry name" value="Ac_transferase_dom_sf"/>
</dbReference>
<dbReference type="InterPro" id="IPR049551">
    <property type="entry name" value="PKS_DH_C"/>
</dbReference>
<sequence length="2312" mass="249571">MPYLNGNAPKDNPALEPIAICGMACRLPGKVDSPSSLWDLLVRKGSGNTEKVPSTRFNIDAHFHKNLERPGSFNVLGGYFLDGPAENFDPTFFNLTPVEAMWLDPQQRKMLEVCYEAIESAGLSLDTISGTNTGVWVGSFTADYQQMTFKDPDFRHSYAATGVDPGIISNRIGNVFDLNALVGGVNLILTVDQHMNTAKLGVLSPTSFCHTFDECADGYGRGEGAGALYLKRMSDAVKDGDIIRAVIRSSAVNTNGKVPGYGITYPNVNGQEKVIRQAYKRAGLDPNKTAYFELHGTGTPVGDPIEARAVSNAMNDTRSTDKPLIIGAVKPNIGHSEAASGIFAVIKAALMVESGVIPGVAGLKKVNPLIPEAELNVKVNKDTSLWPEGFESRRASVSSFGYGGTNAHVIVENIQSLEPFYQHGARKSVAKYDHSSTRPLLVALSAHDKTTLIRNIEANAAVVDKYYLADFAHTLSRRGRLAQRAFAVATESTAVDDLATANFKIGSTAKPLNQLAYIFTGQGSQWAEVGKDAIKTFPVFRQTIRMLDRVLGNLEHRPSFSIEKELTAPPETSNINNANVSQPTLVATQIAIVDLLSSWNVSPTATVGHSAGEYAAAYAAGLASAPEIIIAAYYRGYCLERFAPAGGSMMAVGKGVDDLKDYLPLLDEDIVVACENSPASVTLSGKGAAIKAAKEVFDNDKVFARELRTGMAYHSHHMNAVAEPMAELVTQAYKRLDSFDRQWRCPRRVMVSSVTNQVLSEQDINPQYWASNLTSRVLFNTAVAVLATTPGLENIGGFVEVGPHSALAGPFKQICQANSFTGFTYVATLIRSKDTAVSLLKTAGELMIGGYPVDLTKVNQVDAPAAFRASGKPSSLRPATLVDLPIYQWNYEKTFWAEPRISAEYRQLTHARHDLLGSKIPGLSHNSMVWRNILRLKDIPWLQCHKLGGSIMFPAAGHMALAIEAARQHCDIKSLGVTGVTLRNIELKNALIIPESDAGLEMQLRLTSLSSSTKDPQYSFSVESCNNDIWTIHSTGEIGAVVEPNPPALAAHSIDVDVLTQRHPGKRWNDTFRRVGFEYGTSFDKLDRIKTHEKHYDAAGQIPIAVESEMMEDESRYMLHPSAVDNLLQLCIISIHAGDYQEMPWGVIPVKFEEVSLRFPKTSVGNTGQAIAWNPVRGERARRFKTNAQLASAEGEVVLDIKGLHTVAYEAALPPQADVQRKPLPYMGVSWKPDLTISAFDKVLSKETMEGLAANAIPAIIDMLGHKKPVTSILAADATAQIDVEKILETIRPTTDLYVADDGSDAPEGSRIVKVALPTDLRGLSDLDLSTKDLVVFGDQESAVSIQNSSFDGLEELMGAFGRAIFLFNREDIVAARQAFQRAGLLYSEAPFSDQTLVICAASSSTTTTTPRTGQVDLVYHSLQAARPNALADALRSQGLDVQIKTFETELGQSSSERVILYDPSGTLLAEPDEATFEVITQVIPSGQPITWLTAGVNEGKSVSGAMVAGFLRVVREEQSMSQLSLLDFDMDETFESIAKTLVSVTDPAHAADYPGDHEYWLHKGVCHVSRLLPNEGLNSRMMVESGKVVDMTLEAGQFLHGDPAGGQLTFTPANLLQKAPIRPDEMEVQVEHVEFHRQDMQSYPEVPRLISGKVIRMGPEVDNFAVDETVIAFVSSPYDTIVNVSAGVCVKCPPESAQKLVSVLPSLCVAANSLHFSFDSLENRHVFLLPTTTSSLRSFLQLRKSKGFELSVVATEHSAIADIIRDEHEAVDVLDASDLSTIRYKMADAGASLVVVSQDFAHLSQDVWRIIPAGATFILSSHSQLGFTSSPVTDPFSRGARFCSTSIASAFSSDLASLQKSLRMAIAGAQTTSDGTQPHVVSVNTLQESAELSVLTYNYGNDVIKAYEPKFQLGFSSEDTYLLVGCLGGLGRSLTSWMMSRGAKHFAFISRSGADKPEAAQLIKSINAAGAITEVFRGDASNQSDVSSALGSITSSGRRIRGVVHAAMVLQDGMLGPSMTADKFKAALAPKVDGARALHDALKGHDLDFFVMTSSISATVGQPGQTNYAAANSFLDNLAWKRNLAGLPASSLVLPMVLGVGVVAENDSLEDKITRRGMYGVDEREMLRGFEAAMSQPRPTSTAGTTSSPATHMDAAIVLGLDPGRLAVAWEAADSSAENTWIDDARFSHIRLLTDATAGDGSKSGGGAGAALYEQVLTAASKEGYEAALGVTASYIMQKCASILMLNVDDFELDGQSIGAYGLDSMIGAELRNWLFKELQLNIAFQELLATTLTFKGLSTLVLEGFGVKSN</sequence>
<dbReference type="InterPro" id="IPR016036">
    <property type="entry name" value="Malonyl_transacylase_ACP-bd"/>
</dbReference>
<dbReference type="Pfam" id="PF02801">
    <property type="entry name" value="Ketoacyl-synt_C"/>
    <property type="match status" value="1"/>
</dbReference>
<proteinExistence type="predicted"/>
<evidence type="ECO:0000256" key="6">
    <source>
        <dbReference type="PROSITE-ProRule" id="PRU01363"/>
    </source>
</evidence>
<dbReference type="Pfam" id="PF21089">
    <property type="entry name" value="PKS_DH_N"/>
    <property type="match status" value="1"/>
</dbReference>
<evidence type="ECO:0000256" key="5">
    <source>
        <dbReference type="ARBA" id="ARBA00023268"/>
    </source>
</evidence>
<evidence type="ECO:0000313" key="9">
    <source>
        <dbReference type="EMBL" id="KAL1866694.1"/>
    </source>
</evidence>
<dbReference type="SUPFAM" id="SSF51735">
    <property type="entry name" value="NAD(P)-binding Rossmann-fold domains"/>
    <property type="match status" value="1"/>
</dbReference>
<dbReference type="InterPro" id="IPR016039">
    <property type="entry name" value="Thiolase-like"/>
</dbReference>
<dbReference type="PANTHER" id="PTHR43775">
    <property type="entry name" value="FATTY ACID SYNTHASE"/>
    <property type="match status" value="1"/>
</dbReference>
<dbReference type="Gene3D" id="3.40.366.10">
    <property type="entry name" value="Malonyl-Coenzyme A Acyl Carrier Protein, domain 2"/>
    <property type="match status" value="1"/>
</dbReference>
<keyword evidence="10" id="KW-1185">Reference proteome</keyword>
<dbReference type="SMART" id="SM00825">
    <property type="entry name" value="PKS_KS"/>
    <property type="match status" value="1"/>
</dbReference>
<dbReference type="InterPro" id="IPR014031">
    <property type="entry name" value="Ketoacyl_synth_C"/>
</dbReference>
<feature type="domain" description="Ketosynthase family 3 (KS3)" evidence="7">
    <location>
        <begin position="15"/>
        <end position="413"/>
    </location>
</feature>
<evidence type="ECO:0000256" key="2">
    <source>
        <dbReference type="ARBA" id="ARBA00022553"/>
    </source>
</evidence>
<comment type="caution">
    <text evidence="9">The sequence shown here is derived from an EMBL/GenBank/DDBJ whole genome shotgun (WGS) entry which is preliminary data.</text>
</comment>
<dbReference type="InterPro" id="IPR014043">
    <property type="entry name" value="Acyl_transferase_dom"/>
</dbReference>
<dbReference type="InterPro" id="IPR036291">
    <property type="entry name" value="NAD(P)-bd_dom_sf"/>
</dbReference>